<reference evidence="4" key="1">
    <citation type="submission" date="2017-10" db="EMBL/GenBank/DDBJ databases">
        <title>Campylobacter species from seals.</title>
        <authorList>
            <person name="Gilbert M.J."/>
            <person name="Zomer A.L."/>
            <person name="Timmerman A.J."/>
            <person name="Duim B."/>
            <person name="Wagenaar J.A."/>
        </authorList>
    </citation>
    <scope>NUCLEOTIDE SEQUENCE [LARGE SCALE GENOMIC DNA]</scope>
    <source>
        <strain evidence="4">17S00004-5</strain>
    </source>
</reference>
<evidence type="ECO:0000313" key="4">
    <source>
        <dbReference type="Proteomes" id="UP000240535"/>
    </source>
</evidence>
<accession>A0A2P8QYP4</accession>
<proteinExistence type="predicted"/>
<evidence type="ECO:0000259" key="2">
    <source>
        <dbReference type="Pfam" id="PF12571"/>
    </source>
</evidence>
<dbReference type="EMBL" id="PDHH01000008">
    <property type="protein sequence ID" value="PSM51365.1"/>
    <property type="molecule type" value="Genomic_DNA"/>
</dbReference>
<dbReference type="RefSeq" id="WP_106872568.1">
    <property type="nucleotide sequence ID" value="NZ_CP053841.1"/>
</dbReference>
<dbReference type="PANTHER" id="PTHR35191">
    <property type="entry name" value="PROPHAGE SIDE TAIL FIBER PROTEIN HOMOLOG STFQ-RELATED"/>
    <property type="match status" value="1"/>
</dbReference>
<name>A0A2P8QYP4_9BACT</name>
<dbReference type="InterPro" id="IPR051934">
    <property type="entry name" value="Phage_Tail_Fiber_Structural"/>
</dbReference>
<organism evidence="3 4">
    <name type="scientific">Campylobacter blaseri</name>
    <dbReference type="NCBI Taxonomy" id="2042961"/>
    <lineage>
        <taxon>Bacteria</taxon>
        <taxon>Pseudomonadati</taxon>
        <taxon>Campylobacterota</taxon>
        <taxon>Epsilonproteobacteria</taxon>
        <taxon>Campylobacterales</taxon>
        <taxon>Campylobacteraceae</taxon>
        <taxon>Campylobacter</taxon>
    </lineage>
</organism>
<feature type="domain" description="Phage tail fibre protein N-terminal" evidence="2">
    <location>
        <begin position="2"/>
        <end position="145"/>
    </location>
</feature>
<feature type="coiled-coil region" evidence="1">
    <location>
        <begin position="188"/>
        <end position="215"/>
    </location>
</feature>
<dbReference type="Proteomes" id="UP000240535">
    <property type="component" value="Unassembled WGS sequence"/>
</dbReference>
<keyword evidence="4" id="KW-1185">Reference proteome</keyword>
<protein>
    <recommendedName>
        <fullName evidence="2">Phage tail fibre protein N-terminal domain-containing protein</fullName>
    </recommendedName>
</protein>
<evidence type="ECO:0000256" key="1">
    <source>
        <dbReference type="SAM" id="Coils"/>
    </source>
</evidence>
<keyword evidence="1" id="KW-0175">Coiled coil</keyword>
<gene>
    <name evidence="3" type="ORF">CQ405_08220</name>
</gene>
<evidence type="ECO:0000313" key="3">
    <source>
        <dbReference type="EMBL" id="PSM51365.1"/>
    </source>
</evidence>
<dbReference type="AlphaFoldDB" id="A0A2P8QYP4"/>
<comment type="caution">
    <text evidence="3">The sequence shown here is derived from an EMBL/GenBank/DDBJ whole genome shotgun (WGS) entry which is preliminary data.</text>
</comment>
<dbReference type="Pfam" id="PF12571">
    <property type="entry name" value="Phage_tail_fib"/>
    <property type="match status" value="1"/>
</dbReference>
<dbReference type="OrthoDB" id="7710585at2"/>
<dbReference type="PANTHER" id="PTHR35191:SF1">
    <property type="entry name" value="PROPHAGE SIDE TAIL FIBER PROTEIN HOMOLOG STFQ-RELATED"/>
    <property type="match status" value="1"/>
</dbReference>
<dbReference type="InterPro" id="IPR022225">
    <property type="entry name" value="Phage_tail_fibre_N"/>
</dbReference>
<sequence>MNDYYTILTKQGIDLIVKSRVSKVPIELSEIAVGDGEGLPSEDMKALKNEKHRFKINTITQDEQNPSYLIIEGVLPSSVGGFYVSEVGIFDKENRLFAIGNMAKTYKPLLSEGSAKDIVFKIVIEVSNASEVTLKVDESVVLATREWVKTTFLTKQSASEVYETKKYNDEFYLKKVDASNTYATKKGLKDVEIKADNAQKTAESIKIKAENLDIKTQFRDIVTGTKTIRKKRDKSKNSPMITITITTNAKQQRTLVNNIPTGDWQTISTWETRNGNNNNNGNNNTK</sequence>